<accession>A0A0W8F2J1</accession>
<organism evidence="1">
    <name type="scientific">hydrocarbon metagenome</name>
    <dbReference type="NCBI Taxonomy" id="938273"/>
    <lineage>
        <taxon>unclassified sequences</taxon>
        <taxon>metagenomes</taxon>
        <taxon>ecological metagenomes</taxon>
    </lineage>
</organism>
<protein>
    <submittedName>
        <fullName evidence="1">Putative coding region</fullName>
    </submittedName>
</protein>
<comment type="caution">
    <text evidence="1">The sequence shown here is derived from an EMBL/GenBank/DDBJ whole genome shotgun (WGS) entry which is preliminary data.</text>
</comment>
<dbReference type="EMBL" id="LNQE01001586">
    <property type="protein sequence ID" value="KUG15112.1"/>
    <property type="molecule type" value="Genomic_DNA"/>
</dbReference>
<gene>
    <name evidence="1" type="ORF">ASZ90_015236</name>
</gene>
<dbReference type="AlphaFoldDB" id="A0A0W8F2J1"/>
<reference evidence="1" key="1">
    <citation type="journal article" date="2015" name="Proc. Natl. Acad. Sci. U.S.A.">
        <title>Networks of energetic and metabolic interactions define dynamics in microbial communities.</title>
        <authorList>
            <person name="Embree M."/>
            <person name="Liu J.K."/>
            <person name="Al-Bassam M.M."/>
            <person name="Zengler K."/>
        </authorList>
    </citation>
    <scope>NUCLEOTIDE SEQUENCE</scope>
</reference>
<proteinExistence type="predicted"/>
<evidence type="ECO:0000313" key="1">
    <source>
        <dbReference type="EMBL" id="KUG15112.1"/>
    </source>
</evidence>
<sequence length="121" mass="13652">MQQGVQIDLISGERLSKLTSMEKIHMILDNVRQGTIVILERGLDPEEQSKLIEMTMHEILPDGFNGIEIESYPSHEVAPGFLQRLLGKSTPESRLTVIGPANQLRMIRKDKDLISAWVSSR</sequence>
<dbReference type="Pfam" id="PF09846">
    <property type="entry name" value="OapB"/>
    <property type="match status" value="1"/>
</dbReference>
<name>A0A0W8F2J1_9ZZZZ</name>
<dbReference type="PIRSF" id="PIRSF004977">
    <property type="entry name" value="UCP004977"/>
    <property type="match status" value="1"/>
</dbReference>
<dbReference type="InterPro" id="IPR012017">
    <property type="entry name" value="OapB-like"/>
</dbReference>